<dbReference type="GO" id="GO:0003723">
    <property type="term" value="F:RNA binding"/>
    <property type="evidence" value="ECO:0007669"/>
    <property type="project" value="UniProtKB-UniRule"/>
</dbReference>
<organism evidence="4 5">
    <name type="scientific">Marchantia polymorpha subsp. ruderalis</name>
    <dbReference type="NCBI Taxonomy" id="1480154"/>
    <lineage>
        <taxon>Eukaryota</taxon>
        <taxon>Viridiplantae</taxon>
        <taxon>Streptophyta</taxon>
        <taxon>Embryophyta</taxon>
        <taxon>Marchantiophyta</taxon>
        <taxon>Marchantiopsida</taxon>
        <taxon>Marchantiidae</taxon>
        <taxon>Marchantiales</taxon>
        <taxon>Marchantiaceae</taxon>
        <taxon>Marchantia</taxon>
    </lineage>
</organism>
<feature type="domain" description="RRM" evidence="3">
    <location>
        <begin position="57"/>
        <end position="135"/>
    </location>
</feature>
<dbReference type="InterPro" id="IPR035979">
    <property type="entry name" value="RBD_domain_sf"/>
</dbReference>
<evidence type="ECO:0000313" key="5">
    <source>
        <dbReference type="Proteomes" id="UP000077202"/>
    </source>
</evidence>
<keyword evidence="2" id="KW-0812">Transmembrane</keyword>
<name>A0A176W0S2_MARPO</name>
<comment type="caution">
    <text evidence="4">The sequence shown here is derived from an EMBL/GenBank/DDBJ whole genome shotgun (WGS) entry which is preliminary data.</text>
</comment>
<gene>
    <name evidence="4" type="ORF">AXG93_3437s1030</name>
</gene>
<keyword evidence="1" id="KW-0694">RNA-binding</keyword>
<dbReference type="EMBL" id="LVLJ01002262">
    <property type="protein sequence ID" value="OAE26045.1"/>
    <property type="molecule type" value="Genomic_DNA"/>
</dbReference>
<dbReference type="PROSITE" id="PS50102">
    <property type="entry name" value="RRM"/>
    <property type="match status" value="1"/>
</dbReference>
<feature type="transmembrane region" description="Helical" evidence="2">
    <location>
        <begin position="19"/>
        <end position="43"/>
    </location>
</feature>
<dbReference type="SUPFAM" id="SSF54928">
    <property type="entry name" value="RNA-binding domain, RBD"/>
    <property type="match status" value="1"/>
</dbReference>
<dbReference type="Pfam" id="PF00076">
    <property type="entry name" value="RRM_1"/>
    <property type="match status" value="1"/>
</dbReference>
<dbReference type="Proteomes" id="UP000077202">
    <property type="component" value="Unassembled WGS sequence"/>
</dbReference>
<dbReference type="InterPro" id="IPR000504">
    <property type="entry name" value="RRM_dom"/>
</dbReference>
<sequence>MIVRDSRHIHVPWKPGDCLLGWCMFSAEALNLVIVFEPLLLLFRFKKFRHDALNPGNNLYVTGLSTRVNEKDLEEHFSREGKVLECRLVLDPRTRESRGFGFVTMEHLEDAERCIKYLNRSTLEGRMITVEKPCSQTEEEAVEVDFDEMRGTLGILLSTLLIPEAATGRLDTHRTEVTNGTAHLLLSTPPTGVEDTVFYPEICVWFLPSSCVHR</sequence>
<dbReference type="CDD" id="cd00590">
    <property type="entry name" value="RRM_SF"/>
    <property type="match status" value="1"/>
</dbReference>
<dbReference type="InterPro" id="IPR050441">
    <property type="entry name" value="RBM"/>
</dbReference>
<reference evidence="4" key="1">
    <citation type="submission" date="2016-03" db="EMBL/GenBank/DDBJ databases">
        <title>Mechanisms controlling the formation of the plant cell surface in tip-growing cells are functionally conserved among land plants.</title>
        <authorList>
            <person name="Honkanen S."/>
            <person name="Jones V.A."/>
            <person name="Morieri G."/>
            <person name="Champion C."/>
            <person name="Hetherington A.J."/>
            <person name="Kelly S."/>
            <person name="Saint-Marcoux D."/>
            <person name="Proust H."/>
            <person name="Prescott H."/>
            <person name="Dolan L."/>
        </authorList>
    </citation>
    <scope>NUCLEOTIDE SEQUENCE [LARGE SCALE GENOMIC DNA]</scope>
    <source>
        <tissue evidence="4">Whole gametophyte</tissue>
    </source>
</reference>
<dbReference type="InterPro" id="IPR012677">
    <property type="entry name" value="Nucleotide-bd_a/b_plait_sf"/>
</dbReference>
<accession>A0A176W0S2</accession>
<keyword evidence="2" id="KW-1133">Transmembrane helix</keyword>
<evidence type="ECO:0000259" key="3">
    <source>
        <dbReference type="PROSITE" id="PS50102"/>
    </source>
</evidence>
<dbReference type="PANTHER" id="PTHR48034">
    <property type="entry name" value="TRANSFORMER-2 SEX-DETERMINING PROTEIN-RELATED"/>
    <property type="match status" value="1"/>
</dbReference>
<evidence type="ECO:0000256" key="2">
    <source>
        <dbReference type="SAM" id="Phobius"/>
    </source>
</evidence>
<protein>
    <recommendedName>
        <fullName evidence="3">RRM domain-containing protein</fullName>
    </recommendedName>
</protein>
<evidence type="ECO:0000256" key="1">
    <source>
        <dbReference type="PROSITE-ProRule" id="PRU00176"/>
    </source>
</evidence>
<dbReference type="SMART" id="SM00360">
    <property type="entry name" value="RRM"/>
    <property type="match status" value="1"/>
</dbReference>
<proteinExistence type="predicted"/>
<evidence type="ECO:0000313" key="4">
    <source>
        <dbReference type="EMBL" id="OAE26045.1"/>
    </source>
</evidence>
<dbReference type="Gene3D" id="3.30.70.330">
    <property type="match status" value="1"/>
</dbReference>
<dbReference type="AlphaFoldDB" id="A0A176W0S2"/>
<keyword evidence="5" id="KW-1185">Reference proteome</keyword>
<keyword evidence="2" id="KW-0472">Membrane</keyword>